<evidence type="ECO:0008006" key="4">
    <source>
        <dbReference type="Google" id="ProtNLM"/>
    </source>
</evidence>
<keyword evidence="3" id="KW-1185">Reference proteome</keyword>
<name>A0A8D0GQS9_SPHPU</name>
<dbReference type="PANTHER" id="PTHR22968:SF25">
    <property type="entry name" value="PROTEIN KINASE C"/>
    <property type="match status" value="1"/>
</dbReference>
<evidence type="ECO:0000256" key="1">
    <source>
        <dbReference type="SAM" id="MobiDB-lite"/>
    </source>
</evidence>
<evidence type="ECO:0000313" key="3">
    <source>
        <dbReference type="Proteomes" id="UP000694392"/>
    </source>
</evidence>
<dbReference type="GO" id="GO:0008270">
    <property type="term" value="F:zinc ion binding"/>
    <property type="evidence" value="ECO:0007669"/>
    <property type="project" value="UniProtKB-KW"/>
</dbReference>
<dbReference type="GeneTree" id="ENSGT00950000183024"/>
<feature type="region of interest" description="Disordered" evidence="1">
    <location>
        <begin position="1"/>
        <end position="54"/>
    </location>
</feature>
<sequence length="277" mass="30813">MPRLRPELPQALRLEDPQQLPRWEEEPAQQPLPGHHPLPQGPRPCLERWGEHGGDQPLEMGWAVADPHADWPAPLEGLVRVKPGEGAAHIPDPLLHPPHHLPALQVPAQGPLPSGHAMQRHDSFLSPITDCKFNCHKRCVPFLPDECVGESPVLEGEDGDGPEPLDGERERDLNSGPSPNGHDQPEEAEAQGMEELDTSAETTEAEPHPTVSPCFSNYIPLMRVVQSFRHPKRRRSGILMEGWMVHCTSGDPMRKRHFWQLDSKSICLFHGESGGKC</sequence>
<feature type="compositionally biased region" description="Basic and acidic residues" evidence="1">
    <location>
        <begin position="45"/>
        <end position="54"/>
    </location>
</feature>
<proteinExistence type="predicted"/>
<evidence type="ECO:0000313" key="2">
    <source>
        <dbReference type="Ensembl" id="ENSSPUP00000012190.1"/>
    </source>
</evidence>
<feature type="region of interest" description="Disordered" evidence="1">
    <location>
        <begin position="150"/>
        <end position="211"/>
    </location>
</feature>
<dbReference type="GO" id="GO:0007200">
    <property type="term" value="P:phospholipase C-activating G protein-coupled receptor signaling pathway"/>
    <property type="evidence" value="ECO:0007669"/>
    <property type="project" value="TreeGrafter"/>
</dbReference>
<accession>A0A8D0GQS9</accession>
<reference evidence="2" key="2">
    <citation type="submission" date="2025-09" db="UniProtKB">
        <authorList>
            <consortium name="Ensembl"/>
        </authorList>
    </citation>
    <scope>IDENTIFICATION</scope>
</reference>
<dbReference type="GO" id="GO:0035556">
    <property type="term" value="P:intracellular signal transduction"/>
    <property type="evidence" value="ECO:0007669"/>
    <property type="project" value="TreeGrafter"/>
</dbReference>
<dbReference type="AlphaFoldDB" id="A0A8D0GQS9"/>
<dbReference type="SUPFAM" id="SSF50729">
    <property type="entry name" value="PH domain-like"/>
    <property type="match status" value="1"/>
</dbReference>
<organism evidence="2 3">
    <name type="scientific">Sphenodon punctatus</name>
    <name type="common">Tuatara</name>
    <name type="synonym">Hatteria punctata</name>
    <dbReference type="NCBI Taxonomy" id="8508"/>
    <lineage>
        <taxon>Eukaryota</taxon>
        <taxon>Metazoa</taxon>
        <taxon>Chordata</taxon>
        <taxon>Craniata</taxon>
        <taxon>Vertebrata</taxon>
        <taxon>Euteleostomi</taxon>
        <taxon>Lepidosauria</taxon>
        <taxon>Sphenodontia</taxon>
        <taxon>Sphenodontidae</taxon>
        <taxon>Sphenodon</taxon>
    </lineage>
</organism>
<protein>
    <recommendedName>
        <fullName evidence="4">Protein kinase C</fullName>
    </recommendedName>
</protein>
<reference evidence="2" key="1">
    <citation type="submission" date="2025-08" db="UniProtKB">
        <authorList>
            <consortium name="Ensembl"/>
        </authorList>
    </citation>
    <scope>IDENTIFICATION</scope>
</reference>
<feature type="compositionally biased region" description="Acidic residues" evidence="1">
    <location>
        <begin position="155"/>
        <end position="165"/>
    </location>
</feature>
<feature type="compositionally biased region" description="Acidic residues" evidence="1">
    <location>
        <begin position="186"/>
        <end position="198"/>
    </location>
</feature>
<dbReference type="GO" id="GO:0005829">
    <property type="term" value="C:cytosol"/>
    <property type="evidence" value="ECO:0007669"/>
    <property type="project" value="TreeGrafter"/>
</dbReference>
<dbReference type="InterPro" id="IPR011993">
    <property type="entry name" value="PH-like_dom_sf"/>
</dbReference>
<dbReference type="GO" id="GO:0004697">
    <property type="term" value="F:diacylglycerol-dependent serine/threonine kinase activity"/>
    <property type="evidence" value="ECO:0007669"/>
    <property type="project" value="UniProtKB-EC"/>
</dbReference>
<dbReference type="Gene3D" id="2.30.29.30">
    <property type="entry name" value="Pleckstrin-homology domain (PH domain)/Phosphotyrosine-binding domain (PTB)"/>
    <property type="match status" value="1"/>
</dbReference>
<dbReference type="Ensembl" id="ENSSPUT00000012997.1">
    <property type="protein sequence ID" value="ENSSPUP00000012190.1"/>
    <property type="gene ID" value="ENSSPUG00000009365.1"/>
</dbReference>
<dbReference type="Proteomes" id="UP000694392">
    <property type="component" value="Unplaced"/>
</dbReference>
<dbReference type="PANTHER" id="PTHR22968">
    <property type="entry name" value="PROTEIN KINASE C, MU"/>
    <property type="match status" value="1"/>
</dbReference>